<evidence type="ECO:0000313" key="1">
    <source>
        <dbReference type="EMBL" id="TNN55731.1"/>
    </source>
</evidence>
<dbReference type="EMBL" id="SRLO01000447">
    <property type="protein sequence ID" value="TNN55731.1"/>
    <property type="molecule type" value="Genomic_DNA"/>
</dbReference>
<sequence length="113" mass="11873">MITALVSTARASWMMGIFRASHDDKFHKTPEEEAGRRVLSDLHVCGLAEQSHQSRDAAAVLQGDLVVVIGFAVHQVPQGAAGAAVHVGHSVVQEVHQQLDSTLSPDLGKGGGS</sequence>
<name>A0A4Z2GR07_9TELE</name>
<gene>
    <name evidence="1" type="ORF">EYF80_034031</name>
</gene>
<proteinExistence type="predicted"/>
<dbReference type="AlphaFoldDB" id="A0A4Z2GR07"/>
<accession>A0A4Z2GR07</accession>
<reference evidence="1 2" key="1">
    <citation type="submission" date="2019-03" db="EMBL/GenBank/DDBJ databases">
        <title>First draft genome of Liparis tanakae, snailfish: a comprehensive survey of snailfish specific genes.</title>
        <authorList>
            <person name="Kim W."/>
            <person name="Song I."/>
            <person name="Jeong J.-H."/>
            <person name="Kim D."/>
            <person name="Kim S."/>
            <person name="Ryu S."/>
            <person name="Song J.Y."/>
            <person name="Lee S.K."/>
        </authorList>
    </citation>
    <scope>NUCLEOTIDE SEQUENCE [LARGE SCALE GENOMIC DNA]</scope>
    <source>
        <tissue evidence="1">Muscle</tissue>
    </source>
</reference>
<protein>
    <submittedName>
        <fullName evidence="1">Uncharacterized protein</fullName>
    </submittedName>
</protein>
<dbReference type="OrthoDB" id="10575361at2759"/>
<comment type="caution">
    <text evidence="1">The sequence shown here is derived from an EMBL/GenBank/DDBJ whole genome shotgun (WGS) entry which is preliminary data.</text>
</comment>
<dbReference type="Proteomes" id="UP000314294">
    <property type="component" value="Unassembled WGS sequence"/>
</dbReference>
<keyword evidence="2" id="KW-1185">Reference proteome</keyword>
<organism evidence="1 2">
    <name type="scientific">Liparis tanakae</name>
    <name type="common">Tanaka's snailfish</name>
    <dbReference type="NCBI Taxonomy" id="230148"/>
    <lineage>
        <taxon>Eukaryota</taxon>
        <taxon>Metazoa</taxon>
        <taxon>Chordata</taxon>
        <taxon>Craniata</taxon>
        <taxon>Vertebrata</taxon>
        <taxon>Euteleostomi</taxon>
        <taxon>Actinopterygii</taxon>
        <taxon>Neopterygii</taxon>
        <taxon>Teleostei</taxon>
        <taxon>Neoteleostei</taxon>
        <taxon>Acanthomorphata</taxon>
        <taxon>Eupercaria</taxon>
        <taxon>Perciformes</taxon>
        <taxon>Cottioidei</taxon>
        <taxon>Cottales</taxon>
        <taxon>Liparidae</taxon>
        <taxon>Liparis</taxon>
    </lineage>
</organism>
<evidence type="ECO:0000313" key="2">
    <source>
        <dbReference type="Proteomes" id="UP000314294"/>
    </source>
</evidence>